<sequence length="126" mass="14201">MPRPKKCRKVCCLPKVNEFLPSQESGASPEVVVMTVDEYEAVRLIDNEGFSQEECSEYMKIARTTAQQIYLSARKKIARALVNGLGLRIEGGDYCLCDGGEPYCGCGGCRRHRRACMEQMQKEEEK</sequence>
<dbReference type="InterPro" id="IPR013324">
    <property type="entry name" value="RNA_pol_sigma_r3/r4-like"/>
</dbReference>
<accession>A0A644YN45</accession>
<dbReference type="EMBL" id="VSSQ01005627">
    <property type="protein sequence ID" value="MPM29860.1"/>
    <property type="molecule type" value="Genomic_DNA"/>
</dbReference>
<dbReference type="PANTHER" id="PTHR37478:SF2">
    <property type="entry name" value="UPF0251 PROTEIN TK0562"/>
    <property type="match status" value="1"/>
</dbReference>
<organism evidence="2">
    <name type="scientific">bioreactor metagenome</name>
    <dbReference type="NCBI Taxonomy" id="1076179"/>
    <lineage>
        <taxon>unclassified sequences</taxon>
        <taxon>metagenomes</taxon>
        <taxon>ecological metagenomes</taxon>
    </lineage>
</organism>
<dbReference type="InterPro" id="IPR002852">
    <property type="entry name" value="UPF0251"/>
</dbReference>
<dbReference type="HAMAP" id="MF_00674">
    <property type="entry name" value="UPF0251"/>
    <property type="match status" value="1"/>
</dbReference>
<reference evidence="2" key="1">
    <citation type="submission" date="2019-08" db="EMBL/GenBank/DDBJ databases">
        <authorList>
            <person name="Kucharzyk K."/>
            <person name="Murdoch R.W."/>
            <person name="Higgins S."/>
            <person name="Loffler F."/>
        </authorList>
    </citation>
    <scope>NUCLEOTIDE SEQUENCE</scope>
</reference>
<dbReference type="Pfam" id="PF02001">
    <property type="entry name" value="DUF134"/>
    <property type="match status" value="1"/>
</dbReference>
<gene>
    <name evidence="2" type="ORF">SDC9_76401</name>
</gene>
<dbReference type="SUPFAM" id="SSF88659">
    <property type="entry name" value="Sigma3 and sigma4 domains of RNA polymerase sigma factors"/>
    <property type="match status" value="1"/>
</dbReference>
<comment type="caution">
    <text evidence="2">The sequence shown here is derived from an EMBL/GenBank/DDBJ whole genome shotgun (WGS) entry which is preliminary data.</text>
</comment>
<evidence type="ECO:0000256" key="1">
    <source>
        <dbReference type="ARBA" id="ARBA00009350"/>
    </source>
</evidence>
<protein>
    <submittedName>
        <fullName evidence="2">Uncharacterized protein</fullName>
    </submittedName>
</protein>
<evidence type="ECO:0000313" key="2">
    <source>
        <dbReference type="EMBL" id="MPM29860.1"/>
    </source>
</evidence>
<dbReference type="PANTHER" id="PTHR37478">
    <property type="match status" value="1"/>
</dbReference>
<name>A0A644YN45_9ZZZZ</name>
<comment type="similarity">
    <text evidence="1">Belongs to the UPF0251 family.</text>
</comment>
<dbReference type="AlphaFoldDB" id="A0A644YN45"/>
<proteinExistence type="inferred from homology"/>